<name>A0AA38XEL1_9EURO</name>
<dbReference type="Gene3D" id="3.30.1960.10">
    <property type="entry name" value="tRNA wybutosine-synthesizing-like"/>
    <property type="match status" value="1"/>
</dbReference>
<feature type="compositionally biased region" description="Basic and acidic residues" evidence="9">
    <location>
        <begin position="152"/>
        <end position="161"/>
    </location>
</feature>
<evidence type="ECO:0000256" key="2">
    <source>
        <dbReference type="ARBA" id="ARBA00012750"/>
    </source>
</evidence>
<dbReference type="EMBL" id="JAPDRK010000005">
    <property type="protein sequence ID" value="KAJ9612053.1"/>
    <property type="molecule type" value="Genomic_DNA"/>
</dbReference>
<dbReference type="Pfam" id="PF02676">
    <property type="entry name" value="TYW3"/>
    <property type="match status" value="1"/>
</dbReference>
<organism evidence="11 12">
    <name type="scientific">Cladophialophora chaetospira</name>
    <dbReference type="NCBI Taxonomy" id="386627"/>
    <lineage>
        <taxon>Eukaryota</taxon>
        <taxon>Fungi</taxon>
        <taxon>Dikarya</taxon>
        <taxon>Ascomycota</taxon>
        <taxon>Pezizomycotina</taxon>
        <taxon>Eurotiomycetes</taxon>
        <taxon>Chaetothyriomycetidae</taxon>
        <taxon>Chaetothyriales</taxon>
        <taxon>Herpotrichiellaceae</taxon>
        <taxon>Cladophialophora</taxon>
    </lineage>
</organism>
<dbReference type="InterPro" id="IPR003827">
    <property type="entry name" value="tRNA_yW-synthesising"/>
</dbReference>
<sequence length="372" mass="40736">MSSGSSTFTKAPSIPSSFTAKKSQVLTALHRPADAYTDNSPKGSVDVQIQELIDEINAYEGLVTTSSCAGRVAVFVEGGGSKEGRDEGKQRKDAEEDEDEEREGADGESDDGKGTDQALSSARTTTTSPGGKGGGRWLYVSHDPVPVHSTRSSKEHTDDPTIDKQDYYYSSLFHLPSTISSTFSSPPSPTSLPPRLIHLSFSPLILHIHCATLHHARPLLSAAINAGFRESGVQSLRILDPAEAERGVMVAIRTAGLSFDTVVGIVDVTENGEEVRRVVSEDYLAMCASVINQRFMWNEERRERFRKELRGAMERAGLATNAEGGESAREDKMERRRRKREEGLARQKMKQETSSEKGEESLDEGLTFRELG</sequence>
<feature type="compositionally biased region" description="Basic and acidic residues" evidence="9">
    <location>
        <begin position="80"/>
        <end position="94"/>
    </location>
</feature>
<evidence type="ECO:0000256" key="1">
    <source>
        <dbReference type="ARBA" id="ARBA00008569"/>
    </source>
</evidence>
<keyword evidence="5" id="KW-0949">S-adenosyl-L-methionine</keyword>
<feature type="domain" description="tRNA wybutosine-synthesizing protein" evidence="10">
    <location>
        <begin position="21"/>
        <end position="310"/>
    </location>
</feature>
<keyword evidence="4" id="KW-0808">Transferase</keyword>
<feature type="compositionally biased region" description="Basic and acidic residues" evidence="9">
    <location>
        <begin position="326"/>
        <end position="360"/>
    </location>
</feature>
<dbReference type="GO" id="GO:0032259">
    <property type="term" value="P:methylation"/>
    <property type="evidence" value="ECO:0007669"/>
    <property type="project" value="UniProtKB-KW"/>
</dbReference>
<comment type="catalytic activity">
    <reaction evidence="8">
        <text>4-demethyl-7-[(3S)-3-amino-3-carboxypropyl]wyosine(37) in tRNA(Phe) + S-adenosyl-L-methionine = 7-[(3S)-3-amino-3-carboxypropyl]wyosine(37) in tRNA(Phe) + S-adenosyl-L-homocysteine + H(+)</text>
        <dbReference type="Rhea" id="RHEA:36635"/>
        <dbReference type="Rhea" id="RHEA-COMP:10378"/>
        <dbReference type="Rhea" id="RHEA-COMP:10379"/>
        <dbReference type="ChEBI" id="CHEBI:15378"/>
        <dbReference type="ChEBI" id="CHEBI:57856"/>
        <dbReference type="ChEBI" id="CHEBI:59789"/>
        <dbReference type="ChEBI" id="CHEBI:73543"/>
        <dbReference type="ChEBI" id="CHEBI:73550"/>
        <dbReference type="EC" id="2.1.1.282"/>
    </reaction>
</comment>
<evidence type="ECO:0000256" key="3">
    <source>
        <dbReference type="ARBA" id="ARBA00022603"/>
    </source>
</evidence>
<dbReference type="Proteomes" id="UP001172673">
    <property type="component" value="Unassembled WGS sequence"/>
</dbReference>
<accession>A0AA38XEL1</accession>
<dbReference type="EC" id="2.1.1.282" evidence="2"/>
<evidence type="ECO:0000313" key="11">
    <source>
        <dbReference type="EMBL" id="KAJ9612053.1"/>
    </source>
</evidence>
<feature type="region of interest" description="Disordered" evidence="9">
    <location>
        <begin position="79"/>
        <end position="161"/>
    </location>
</feature>
<dbReference type="InterPro" id="IPR036602">
    <property type="entry name" value="tRNA_yW-synthesising-like_sf"/>
</dbReference>
<dbReference type="PANTHER" id="PTHR48418">
    <property type="entry name" value="TRNA WYBUTOSINE-SYNTHESIZING PROTEIN 3"/>
    <property type="match status" value="1"/>
</dbReference>
<evidence type="ECO:0000313" key="12">
    <source>
        <dbReference type="Proteomes" id="UP001172673"/>
    </source>
</evidence>
<keyword evidence="12" id="KW-1185">Reference proteome</keyword>
<proteinExistence type="inferred from homology"/>
<feature type="region of interest" description="Disordered" evidence="9">
    <location>
        <begin position="316"/>
        <end position="372"/>
    </location>
</feature>
<evidence type="ECO:0000256" key="7">
    <source>
        <dbReference type="ARBA" id="ARBA00030554"/>
    </source>
</evidence>
<protein>
    <recommendedName>
        <fullName evidence="2">tRNA(Phe) 7-[(3-amino-3-carboxypropyl)-4-demethylwyosine(37)-N(4)]-methyltransferase</fullName>
        <ecNumber evidence="2">2.1.1.282</ecNumber>
    </recommendedName>
    <alternativeName>
        <fullName evidence="7">tRNA(Phe) 7-((3-amino-3-carboxypropyl)-4-demethylwyosine(37)-N(4))-methyltransferase</fullName>
    </alternativeName>
</protein>
<dbReference type="GO" id="GO:0008168">
    <property type="term" value="F:methyltransferase activity"/>
    <property type="evidence" value="ECO:0007669"/>
    <property type="project" value="UniProtKB-KW"/>
</dbReference>
<comment type="similarity">
    <text evidence="1">Belongs to the TYW3 family.</text>
</comment>
<dbReference type="SUPFAM" id="SSF111278">
    <property type="entry name" value="SSo0622-like"/>
    <property type="match status" value="1"/>
</dbReference>
<evidence type="ECO:0000256" key="9">
    <source>
        <dbReference type="SAM" id="MobiDB-lite"/>
    </source>
</evidence>
<feature type="compositionally biased region" description="Acidic residues" evidence="9">
    <location>
        <begin position="95"/>
        <end position="109"/>
    </location>
</feature>
<dbReference type="GO" id="GO:0008033">
    <property type="term" value="P:tRNA processing"/>
    <property type="evidence" value="ECO:0007669"/>
    <property type="project" value="UniProtKB-KW"/>
</dbReference>
<evidence type="ECO:0000256" key="8">
    <source>
        <dbReference type="ARBA" id="ARBA00049202"/>
    </source>
</evidence>
<evidence type="ECO:0000256" key="6">
    <source>
        <dbReference type="ARBA" id="ARBA00022694"/>
    </source>
</evidence>
<keyword evidence="6" id="KW-0819">tRNA processing</keyword>
<evidence type="ECO:0000256" key="4">
    <source>
        <dbReference type="ARBA" id="ARBA00022679"/>
    </source>
</evidence>
<gene>
    <name evidence="11" type="ORF">H2200_003648</name>
</gene>
<dbReference type="AlphaFoldDB" id="A0AA38XEL1"/>
<comment type="caution">
    <text evidence="11">The sequence shown here is derived from an EMBL/GenBank/DDBJ whole genome shotgun (WGS) entry which is preliminary data.</text>
</comment>
<evidence type="ECO:0000256" key="5">
    <source>
        <dbReference type="ARBA" id="ARBA00022691"/>
    </source>
</evidence>
<evidence type="ECO:0000259" key="10">
    <source>
        <dbReference type="Pfam" id="PF02676"/>
    </source>
</evidence>
<dbReference type="PANTHER" id="PTHR48418:SF1">
    <property type="entry name" value="TRNA WYBUTOSINE-SYNTHESIZING PROTEIN 3"/>
    <property type="match status" value="1"/>
</dbReference>
<reference evidence="11" key="1">
    <citation type="submission" date="2022-10" db="EMBL/GenBank/DDBJ databases">
        <title>Culturing micro-colonial fungi from biological soil crusts in the Mojave desert and describing Neophaeococcomyces mojavensis, and introducing the new genera and species Taxawa tesnikishii.</title>
        <authorList>
            <person name="Kurbessoian T."/>
            <person name="Stajich J.E."/>
        </authorList>
    </citation>
    <scope>NUCLEOTIDE SEQUENCE</scope>
    <source>
        <strain evidence="11">TK_41</strain>
    </source>
</reference>
<keyword evidence="3" id="KW-0489">Methyltransferase</keyword>